<dbReference type="Gene3D" id="3.30.710.10">
    <property type="entry name" value="Potassium Channel Kv1.1, Chain A"/>
    <property type="match status" value="1"/>
</dbReference>
<proteinExistence type="predicted"/>
<dbReference type="Ensembl" id="ENSEBUT00000002701.1">
    <property type="protein sequence ID" value="ENSEBUP00000002349.1"/>
    <property type="gene ID" value="ENSEBUG00000001835.1"/>
</dbReference>
<keyword evidence="4" id="KW-1185">Reference proteome</keyword>
<dbReference type="InterPro" id="IPR011333">
    <property type="entry name" value="SKP1/BTB/POZ_sf"/>
</dbReference>
<evidence type="ECO:0000313" key="3">
    <source>
        <dbReference type="Ensembl" id="ENSEBUP00000002349.1"/>
    </source>
</evidence>
<accession>A0A8C4N707</accession>
<name>A0A8C4N707_EPTBU</name>
<sequence>MLKRPVGKAAAFASPPMAGKQSPGSKGRNRGSGVEVATTDDCTTSNTHDSPEIGTSARASVALKSGSWQAQCATVRERNAAMFNNRLMADVTFVVGPPGASQRIPAHKYVLAVSSSVFYAMFYGELAEEPDEISIPDAEPVAFLAMLKYIYCDEVELEPDSVLATLYVAKKYLVGHLARSCVAYLETGLSARNACVLLAQSRLFQEPGLEQRCWEVIDAQVSSSLSDSSIFIKRVKFNFF</sequence>
<reference evidence="3" key="2">
    <citation type="submission" date="2025-09" db="UniProtKB">
        <authorList>
            <consortium name="Ensembl"/>
        </authorList>
    </citation>
    <scope>IDENTIFICATION</scope>
</reference>
<evidence type="ECO:0000313" key="4">
    <source>
        <dbReference type="Proteomes" id="UP000694388"/>
    </source>
</evidence>
<evidence type="ECO:0000259" key="2">
    <source>
        <dbReference type="PROSITE" id="PS50097"/>
    </source>
</evidence>
<dbReference type="InterPro" id="IPR000210">
    <property type="entry name" value="BTB/POZ_dom"/>
</dbReference>
<evidence type="ECO:0000256" key="1">
    <source>
        <dbReference type="SAM" id="MobiDB-lite"/>
    </source>
</evidence>
<dbReference type="GeneTree" id="ENSGT00940000156461"/>
<dbReference type="FunFam" id="3.30.710.10:FF:000015">
    <property type="entry name" value="BTB/POZ domain-containing protein 3"/>
    <property type="match status" value="1"/>
</dbReference>
<organism evidence="3 4">
    <name type="scientific">Eptatretus burgeri</name>
    <name type="common">Inshore hagfish</name>
    <dbReference type="NCBI Taxonomy" id="7764"/>
    <lineage>
        <taxon>Eukaryota</taxon>
        <taxon>Metazoa</taxon>
        <taxon>Chordata</taxon>
        <taxon>Craniata</taxon>
        <taxon>Vertebrata</taxon>
        <taxon>Cyclostomata</taxon>
        <taxon>Myxini</taxon>
        <taxon>Myxiniformes</taxon>
        <taxon>Myxinidae</taxon>
        <taxon>Eptatretinae</taxon>
        <taxon>Eptatretus</taxon>
    </lineage>
</organism>
<dbReference type="Pfam" id="PF00651">
    <property type="entry name" value="BTB"/>
    <property type="match status" value="1"/>
</dbReference>
<dbReference type="CDD" id="cd18282">
    <property type="entry name" value="BTB_POZ_BTBD3_6"/>
    <property type="match status" value="1"/>
</dbReference>
<dbReference type="PANTHER" id="PTHR45774:SF4">
    <property type="entry name" value="AXUNDEAD, ISOFORM F"/>
    <property type="match status" value="1"/>
</dbReference>
<feature type="region of interest" description="Disordered" evidence="1">
    <location>
        <begin position="1"/>
        <end position="53"/>
    </location>
</feature>
<feature type="domain" description="BTB" evidence="2">
    <location>
        <begin position="89"/>
        <end position="159"/>
    </location>
</feature>
<dbReference type="Proteomes" id="UP000694388">
    <property type="component" value="Unplaced"/>
</dbReference>
<dbReference type="GO" id="GO:0022008">
    <property type="term" value="P:neurogenesis"/>
    <property type="evidence" value="ECO:0007669"/>
    <property type="project" value="TreeGrafter"/>
</dbReference>
<dbReference type="PROSITE" id="PS50097">
    <property type="entry name" value="BTB"/>
    <property type="match status" value="1"/>
</dbReference>
<dbReference type="GO" id="GO:0005829">
    <property type="term" value="C:cytosol"/>
    <property type="evidence" value="ECO:0007669"/>
    <property type="project" value="TreeGrafter"/>
</dbReference>
<dbReference type="SMART" id="SM00225">
    <property type="entry name" value="BTB"/>
    <property type="match status" value="1"/>
</dbReference>
<dbReference type="SUPFAM" id="SSF54695">
    <property type="entry name" value="POZ domain"/>
    <property type="match status" value="1"/>
</dbReference>
<protein>
    <recommendedName>
        <fullName evidence="2">BTB domain-containing protein</fullName>
    </recommendedName>
</protein>
<dbReference type="AlphaFoldDB" id="A0A8C4N707"/>
<dbReference type="PANTHER" id="PTHR45774">
    <property type="entry name" value="BTB/POZ DOMAIN-CONTAINING"/>
    <property type="match status" value="1"/>
</dbReference>
<reference evidence="3" key="1">
    <citation type="submission" date="2025-08" db="UniProtKB">
        <authorList>
            <consortium name="Ensembl"/>
        </authorList>
    </citation>
    <scope>IDENTIFICATION</scope>
</reference>